<dbReference type="Gene3D" id="3.40.30.10">
    <property type="entry name" value="Glutaredoxin"/>
    <property type="match status" value="1"/>
</dbReference>
<evidence type="ECO:0000313" key="4">
    <source>
        <dbReference type="Proteomes" id="UP000192796"/>
    </source>
</evidence>
<protein>
    <submittedName>
        <fullName evidence="3">Thiol-disulfide isomerase</fullName>
    </submittedName>
</protein>
<dbReference type="PROSITE" id="PS51352">
    <property type="entry name" value="THIOREDOXIN_2"/>
    <property type="match status" value="1"/>
</dbReference>
<organism evidence="3 4">
    <name type="scientific">Niastella vici</name>
    <dbReference type="NCBI Taxonomy" id="1703345"/>
    <lineage>
        <taxon>Bacteria</taxon>
        <taxon>Pseudomonadati</taxon>
        <taxon>Bacteroidota</taxon>
        <taxon>Chitinophagia</taxon>
        <taxon>Chitinophagales</taxon>
        <taxon>Chitinophagaceae</taxon>
        <taxon>Niastella</taxon>
    </lineage>
</organism>
<evidence type="ECO:0000313" key="3">
    <source>
        <dbReference type="EMBL" id="OQP62665.1"/>
    </source>
</evidence>
<evidence type="ECO:0000256" key="1">
    <source>
        <dbReference type="ARBA" id="ARBA00022729"/>
    </source>
</evidence>
<dbReference type="SUPFAM" id="SSF52833">
    <property type="entry name" value="Thioredoxin-like"/>
    <property type="match status" value="1"/>
</dbReference>
<dbReference type="OrthoDB" id="981626at2"/>
<dbReference type="EMBL" id="LVYD01000049">
    <property type="protein sequence ID" value="OQP62665.1"/>
    <property type="molecule type" value="Genomic_DNA"/>
</dbReference>
<keyword evidence="3" id="KW-0413">Isomerase</keyword>
<dbReference type="InterPro" id="IPR036249">
    <property type="entry name" value="Thioredoxin-like_sf"/>
</dbReference>
<comment type="caution">
    <text evidence="3">The sequence shown here is derived from an EMBL/GenBank/DDBJ whole genome shotgun (WGS) entry which is preliminary data.</text>
</comment>
<proteinExistence type="predicted"/>
<keyword evidence="1" id="KW-0732">Signal</keyword>
<dbReference type="InterPro" id="IPR013766">
    <property type="entry name" value="Thioredoxin_domain"/>
</dbReference>
<dbReference type="STRING" id="1703345.A3860_27015"/>
<dbReference type="PANTHER" id="PTHR15337:SF11">
    <property type="entry name" value="THIOREDOXIN DOMAIN-CONTAINING PROTEIN"/>
    <property type="match status" value="1"/>
</dbReference>
<accession>A0A1V9FWD8</accession>
<keyword evidence="4" id="KW-1185">Reference proteome</keyword>
<dbReference type="RefSeq" id="WP_081148513.1">
    <property type="nucleotide sequence ID" value="NZ_LVYD01000049.1"/>
</dbReference>
<sequence length="145" mass="16097">MTLPALLLIVTKVLFPGWGTDFDKARETAKQEHKYILLNFSGSDWCGPCIRMHEEIFGSQAFKEVAGKDLVLMNADFPRLKKNQLPKDQQEQNEHLADVYNTKGDFPLTVLLSADGKVIKQWVGFPGKGAGQFVSEIKAACQAGN</sequence>
<feature type="domain" description="Thioredoxin" evidence="2">
    <location>
        <begin position="1"/>
        <end position="143"/>
    </location>
</feature>
<dbReference type="AlphaFoldDB" id="A0A1V9FWD8"/>
<dbReference type="PANTHER" id="PTHR15337">
    <property type="entry name" value="ANTERIOR GRADIENT PROTEIN-RELATED"/>
    <property type="match status" value="1"/>
</dbReference>
<dbReference type="InterPro" id="IPR051099">
    <property type="entry name" value="AGR/TXD"/>
</dbReference>
<evidence type="ECO:0000259" key="2">
    <source>
        <dbReference type="PROSITE" id="PS51352"/>
    </source>
</evidence>
<name>A0A1V9FWD8_9BACT</name>
<dbReference type="Proteomes" id="UP000192796">
    <property type="component" value="Unassembled WGS sequence"/>
</dbReference>
<gene>
    <name evidence="3" type="ORF">A3860_27015</name>
</gene>
<dbReference type="GO" id="GO:0016853">
    <property type="term" value="F:isomerase activity"/>
    <property type="evidence" value="ECO:0007669"/>
    <property type="project" value="UniProtKB-KW"/>
</dbReference>
<reference evidence="3 4" key="1">
    <citation type="submission" date="2016-03" db="EMBL/GenBank/DDBJ databases">
        <title>Niastella vici sp. nov., isolated from farmland soil.</title>
        <authorList>
            <person name="Chen L."/>
            <person name="Wang D."/>
            <person name="Yang S."/>
            <person name="Wang G."/>
        </authorList>
    </citation>
    <scope>NUCLEOTIDE SEQUENCE [LARGE SCALE GENOMIC DNA]</scope>
    <source>
        <strain evidence="3 4">DJ57</strain>
    </source>
</reference>
<dbReference type="Pfam" id="PF13899">
    <property type="entry name" value="Thioredoxin_7"/>
    <property type="match status" value="1"/>
</dbReference>